<organism evidence="2 3">
    <name type="scientific">Brockia lithotrophica</name>
    <dbReference type="NCBI Taxonomy" id="933949"/>
    <lineage>
        <taxon>Bacteria</taxon>
        <taxon>Bacillati</taxon>
        <taxon>Bacillota</taxon>
        <taxon>Bacilli</taxon>
        <taxon>Bacillales</taxon>
        <taxon>Bacillales Family X. Incertae Sedis</taxon>
        <taxon>Brockia</taxon>
    </lineage>
</organism>
<sequence length="215" mass="22796">MPFLWPILLILLLPLLLLNLFFQLVTFSFAKLGLTPTGATFLLLFSLFGSLINIPISETRTYVPPEPVGYFRGPVWVYYRPPRVQETILAVNVGGAIVPTVFGFYLLTRTPLVPALLATAIVTVFVHLLARPVPGVGIQVPALLPPLVSALVAILLGGEHAPAIAYISGAFGTLIGADLLNLPKIRSLGAQVVSIGGAGVFDGIFLVSVFAALLA</sequence>
<keyword evidence="1" id="KW-0472">Membrane</keyword>
<feature type="transmembrane region" description="Helical" evidence="1">
    <location>
        <begin position="137"/>
        <end position="157"/>
    </location>
</feature>
<dbReference type="OrthoDB" id="9782559at2"/>
<keyword evidence="1" id="KW-1133">Transmembrane helix</keyword>
<dbReference type="RefSeq" id="WP_121443351.1">
    <property type="nucleotide sequence ID" value="NZ_RBIJ01000001.1"/>
</dbReference>
<dbReference type="Proteomes" id="UP000267019">
    <property type="component" value="Unassembled WGS sequence"/>
</dbReference>
<feature type="transmembrane region" description="Helical" evidence="1">
    <location>
        <begin position="163"/>
        <end position="180"/>
    </location>
</feature>
<feature type="transmembrane region" description="Helical" evidence="1">
    <location>
        <begin position="88"/>
        <end position="106"/>
    </location>
</feature>
<proteinExistence type="predicted"/>
<protein>
    <submittedName>
        <fullName evidence="2">Putative membrane protein</fullName>
    </submittedName>
</protein>
<gene>
    <name evidence="2" type="ORF">C7438_0038</name>
</gene>
<accession>A0A660L510</accession>
<evidence type="ECO:0000313" key="3">
    <source>
        <dbReference type="Proteomes" id="UP000267019"/>
    </source>
</evidence>
<dbReference type="EMBL" id="RBIJ01000001">
    <property type="protein sequence ID" value="RKQ88405.1"/>
    <property type="molecule type" value="Genomic_DNA"/>
</dbReference>
<reference evidence="2 3" key="1">
    <citation type="submission" date="2018-10" db="EMBL/GenBank/DDBJ databases">
        <title>Genomic Encyclopedia of Type Strains, Phase IV (KMG-IV): sequencing the most valuable type-strain genomes for metagenomic binning, comparative biology and taxonomic classification.</title>
        <authorList>
            <person name="Goeker M."/>
        </authorList>
    </citation>
    <scope>NUCLEOTIDE SEQUENCE [LARGE SCALE GENOMIC DNA]</scope>
    <source>
        <strain evidence="2 3">DSM 22653</strain>
    </source>
</reference>
<evidence type="ECO:0000256" key="1">
    <source>
        <dbReference type="SAM" id="Phobius"/>
    </source>
</evidence>
<feature type="transmembrane region" description="Helical" evidence="1">
    <location>
        <begin position="192"/>
        <end position="214"/>
    </location>
</feature>
<dbReference type="Pfam" id="PF07758">
    <property type="entry name" value="DUF1614"/>
    <property type="match status" value="1"/>
</dbReference>
<keyword evidence="1" id="KW-0812">Transmembrane</keyword>
<evidence type="ECO:0000313" key="2">
    <source>
        <dbReference type="EMBL" id="RKQ88405.1"/>
    </source>
</evidence>
<name>A0A660L510_9BACL</name>
<comment type="caution">
    <text evidence="2">The sequence shown here is derived from an EMBL/GenBank/DDBJ whole genome shotgun (WGS) entry which is preliminary data.</text>
</comment>
<dbReference type="InterPro" id="IPR011672">
    <property type="entry name" value="DUF1614"/>
</dbReference>
<feature type="transmembrane region" description="Helical" evidence="1">
    <location>
        <begin position="112"/>
        <end position="130"/>
    </location>
</feature>
<dbReference type="AlphaFoldDB" id="A0A660L510"/>
<feature type="transmembrane region" description="Helical" evidence="1">
    <location>
        <begin position="40"/>
        <end position="56"/>
    </location>
</feature>
<keyword evidence="3" id="KW-1185">Reference proteome</keyword>